<comment type="caution">
    <text evidence="6">The sequence shown here is derived from an EMBL/GenBank/DDBJ whole genome shotgun (WGS) entry which is preliminary data.</text>
</comment>
<feature type="domain" description="Myb-like" evidence="4">
    <location>
        <begin position="159"/>
        <end position="209"/>
    </location>
</feature>
<feature type="compositionally biased region" description="Pro residues" evidence="3">
    <location>
        <begin position="219"/>
        <end position="231"/>
    </location>
</feature>
<feature type="compositionally biased region" description="Low complexity" evidence="3">
    <location>
        <begin position="544"/>
        <end position="560"/>
    </location>
</feature>
<dbReference type="GO" id="GO:0005634">
    <property type="term" value="C:nucleus"/>
    <property type="evidence" value="ECO:0007669"/>
    <property type="project" value="TreeGrafter"/>
</dbReference>
<dbReference type="InterPro" id="IPR001005">
    <property type="entry name" value="SANT/Myb"/>
</dbReference>
<feature type="region of interest" description="Disordered" evidence="3">
    <location>
        <begin position="533"/>
        <end position="574"/>
    </location>
</feature>
<gene>
    <name evidence="6" type="ORF">KFE25_001081</name>
</gene>
<feature type="region of interest" description="Disordered" evidence="3">
    <location>
        <begin position="597"/>
        <end position="635"/>
    </location>
</feature>
<dbReference type="GO" id="GO:0000978">
    <property type="term" value="F:RNA polymerase II cis-regulatory region sequence-specific DNA binding"/>
    <property type="evidence" value="ECO:0007669"/>
    <property type="project" value="TreeGrafter"/>
</dbReference>
<feature type="domain" description="HTH myb-type" evidence="5">
    <location>
        <begin position="160"/>
        <end position="213"/>
    </location>
</feature>
<dbReference type="PROSITE" id="PS50090">
    <property type="entry name" value="MYB_LIKE"/>
    <property type="match status" value="2"/>
</dbReference>
<name>A0A8J5XI44_DIALT</name>
<keyword evidence="7" id="KW-1185">Reference proteome</keyword>
<dbReference type="SUPFAM" id="SSF46689">
    <property type="entry name" value="Homeodomain-like"/>
    <property type="match status" value="1"/>
</dbReference>
<dbReference type="GO" id="GO:0000981">
    <property type="term" value="F:DNA-binding transcription factor activity, RNA polymerase II-specific"/>
    <property type="evidence" value="ECO:0007669"/>
    <property type="project" value="TreeGrafter"/>
</dbReference>
<feature type="compositionally biased region" description="Low complexity" evidence="3">
    <location>
        <begin position="14"/>
        <end position="76"/>
    </location>
</feature>
<proteinExistence type="predicted"/>
<dbReference type="Proteomes" id="UP000751190">
    <property type="component" value="Unassembled WGS sequence"/>
</dbReference>
<feature type="compositionally biased region" description="Acidic residues" evidence="3">
    <location>
        <begin position="268"/>
        <end position="277"/>
    </location>
</feature>
<dbReference type="FunFam" id="1.10.10.60:FF:000010">
    <property type="entry name" value="Transcriptional activator Myb isoform A"/>
    <property type="match status" value="1"/>
</dbReference>
<dbReference type="InterPro" id="IPR009057">
    <property type="entry name" value="Homeodomain-like_sf"/>
</dbReference>
<organism evidence="6 7">
    <name type="scientific">Diacronema lutheri</name>
    <name type="common">Unicellular marine alga</name>
    <name type="synonym">Monochrysis lutheri</name>
    <dbReference type="NCBI Taxonomy" id="2081491"/>
    <lineage>
        <taxon>Eukaryota</taxon>
        <taxon>Haptista</taxon>
        <taxon>Haptophyta</taxon>
        <taxon>Pavlovophyceae</taxon>
        <taxon>Pavlovales</taxon>
        <taxon>Pavlovaceae</taxon>
        <taxon>Diacronema</taxon>
    </lineage>
</organism>
<dbReference type="SMART" id="SM00717">
    <property type="entry name" value="SANT"/>
    <property type="match status" value="2"/>
</dbReference>
<evidence type="ECO:0000256" key="3">
    <source>
        <dbReference type="SAM" id="MobiDB-lite"/>
    </source>
</evidence>
<feature type="compositionally biased region" description="Low complexity" evidence="3">
    <location>
        <begin position="287"/>
        <end position="302"/>
    </location>
</feature>
<dbReference type="AlphaFoldDB" id="A0A8J5XI44"/>
<dbReference type="InterPro" id="IPR017930">
    <property type="entry name" value="Myb_dom"/>
</dbReference>
<protein>
    <submittedName>
        <fullName evidence="6">Uncharacterized protein</fullName>
    </submittedName>
</protein>
<feature type="region of interest" description="Disordered" evidence="3">
    <location>
        <begin position="1"/>
        <end position="114"/>
    </location>
</feature>
<evidence type="ECO:0000256" key="2">
    <source>
        <dbReference type="ARBA" id="ARBA00023125"/>
    </source>
</evidence>
<evidence type="ECO:0000259" key="4">
    <source>
        <dbReference type="PROSITE" id="PS50090"/>
    </source>
</evidence>
<evidence type="ECO:0000313" key="7">
    <source>
        <dbReference type="Proteomes" id="UP000751190"/>
    </source>
</evidence>
<evidence type="ECO:0000259" key="5">
    <source>
        <dbReference type="PROSITE" id="PS51294"/>
    </source>
</evidence>
<keyword evidence="1" id="KW-0677">Repeat</keyword>
<dbReference type="PROSITE" id="PS51294">
    <property type="entry name" value="HTH_MYB"/>
    <property type="match status" value="2"/>
</dbReference>
<dbReference type="Gene3D" id="1.10.10.60">
    <property type="entry name" value="Homeodomain-like"/>
    <property type="match status" value="2"/>
</dbReference>
<feature type="domain" description="Myb-like" evidence="4">
    <location>
        <begin position="107"/>
        <end position="158"/>
    </location>
</feature>
<evidence type="ECO:0000313" key="6">
    <source>
        <dbReference type="EMBL" id="KAG8461477.1"/>
    </source>
</evidence>
<dbReference type="InterPro" id="IPR050560">
    <property type="entry name" value="MYB_TF"/>
</dbReference>
<dbReference type="PANTHER" id="PTHR45614">
    <property type="entry name" value="MYB PROTEIN-RELATED"/>
    <property type="match status" value="1"/>
</dbReference>
<dbReference type="CDD" id="cd00167">
    <property type="entry name" value="SANT"/>
    <property type="match status" value="2"/>
</dbReference>
<feature type="region of interest" description="Disordered" evidence="3">
    <location>
        <begin position="215"/>
        <end position="302"/>
    </location>
</feature>
<evidence type="ECO:0000256" key="1">
    <source>
        <dbReference type="ARBA" id="ARBA00022737"/>
    </source>
</evidence>
<accession>A0A8J5XI44</accession>
<dbReference type="OrthoDB" id="2143914at2759"/>
<reference evidence="6" key="1">
    <citation type="submission" date="2021-05" db="EMBL/GenBank/DDBJ databases">
        <title>The genome of the haptophyte Pavlova lutheri (Diacronema luteri, Pavlovales) - a model for lipid biosynthesis in eukaryotic algae.</title>
        <authorList>
            <person name="Hulatt C.J."/>
            <person name="Posewitz M.C."/>
        </authorList>
    </citation>
    <scope>NUCLEOTIDE SEQUENCE</scope>
    <source>
        <strain evidence="6">NIVA-4/92</strain>
    </source>
</reference>
<dbReference type="EMBL" id="JAGTXO010000025">
    <property type="protein sequence ID" value="KAG8461477.1"/>
    <property type="molecule type" value="Genomic_DNA"/>
</dbReference>
<keyword evidence="2" id="KW-0238">DNA-binding</keyword>
<dbReference type="Pfam" id="PF00249">
    <property type="entry name" value="Myb_DNA-binding"/>
    <property type="match status" value="2"/>
</dbReference>
<sequence length="778" mass="77525">MASDAVAPLAARMPSGVAPASAAAPGTALAGTHHSPIAPTAAADPAQAAPQPAGAAAPLAPAAPAAPAEAVSTPGRAAPPPPAAGVAGAPAAADEEDEDGSGKKGCSGSNVKRAWSSEEDATLLRMIETHGAQNWSTIASHLDGRVGKQCRERWFNHLCPEVKKGDWTVQEDQIIMESVKELGTCWSKIVKLLPGRTDNAIKNRYNSTMRKNLRAQLKPKPPPPPEPPPRQPAADGGDGGTGAHDAKTPASKSRKKRTAAERAAADADGTDGADDDASGAGNGGKPGAAAKRARAPPANASHPAAAAVGLAIRVGGAGGGDDDDDDDSRALFGAPELRVGFLSPFSEAGPSPEGEREKLRALLDCSTPNLDLLATVGASDRAHAGGYNSAYAFAQLVGSAGRAGCGRAGGTSAASGALAHRGGGGTPVLGLGGLELPDATDVSMADGADHPARRLYAGRAPGGAEGAMLRMYSCARTGGHGMASDVHAGMARSPRAALSLSLSPSDSPTLVPAGAVRRPTGAPGSEALFALPLLSAPPSPSTRPPAAASGAPSPTAAFADARARARDTPPYPGSRAHLLLDGMLNIHDGDGLPTRGAGELAGGAALEPWGGPAGHARARSGVSTSARGGAREAQGEHAFALARLSAASTDGADDNGRGGQAEIRRALEQALQRRDGAGADTPRASPRPGKIDLVATRPGKIDLVAAASVGDALGRALGSAGTRAIAVAAAAKGGTPLPDDWRDLDSAALLDNLLLSPGNTPGALQALERQLVVSGFLQ</sequence>
<feature type="domain" description="HTH myb-type" evidence="5">
    <location>
        <begin position="111"/>
        <end position="158"/>
    </location>
</feature>
<dbReference type="PANTHER" id="PTHR45614:SF274">
    <property type="entry name" value="MYB-LIKE DNA-BINDING PROTEIN"/>
    <property type="match status" value="1"/>
</dbReference>
<feature type="compositionally biased region" description="Low complexity" evidence="3">
    <location>
        <begin position="597"/>
        <end position="610"/>
    </location>
</feature>